<evidence type="ECO:0000256" key="5">
    <source>
        <dbReference type="ARBA" id="ARBA00023136"/>
    </source>
</evidence>
<evidence type="ECO:0000256" key="2">
    <source>
        <dbReference type="ARBA" id="ARBA00022692"/>
    </source>
</evidence>
<dbReference type="EMBL" id="OC949699">
    <property type="protein sequence ID" value="CAD7663869.1"/>
    <property type="molecule type" value="Genomic_DNA"/>
</dbReference>
<gene>
    <name evidence="9" type="ORF">ONB1V03_LOCUS20427</name>
</gene>
<evidence type="ECO:0000256" key="6">
    <source>
        <dbReference type="ARBA" id="ARBA00023180"/>
    </source>
</evidence>
<dbReference type="SUPFAM" id="SSF55073">
    <property type="entry name" value="Nucleotide cyclase"/>
    <property type="match status" value="1"/>
</dbReference>
<evidence type="ECO:0000313" key="10">
    <source>
        <dbReference type="Proteomes" id="UP000728032"/>
    </source>
</evidence>
<reference evidence="9" key="1">
    <citation type="submission" date="2020-11" db="EMBL/GenBank/DDBJ databases">
        <authorList>
            <person name="Tran Van P."/>
        </authorList>
    </citation>
    <scope>NUCLEOTIDE SEQUENCE</scope>
</reference>
<dbReference type="GO" id="GO:0001653">
    <property type="term" value="F:peptide receptor activity"/>
    <property type="evidence" value="ECO:0007669"/>
    <property type="project" value="TreeGrafter"/>
</dbReference>
<dbReference type="Pfam" id="PF00211">
    <property type="entry name" value="Guanylate_cyc"/>
    <property type="match status" value="1"/>
</dbReference>
<evidence type="ECO:0000313" key="9">
    <source>
        <dbReference type="EMBL" id="CAD7663869.1"/>
    </source>
</evidence>
<sequence length="51" mass="5843">MVVSGIPNRNEDHSEQIASMALEILHFCLQFKMRHMPTIPLRLRCGIHTGL</sequence>
<dbReference type="EMBL" id="CAJPVJ010034874">
    <property type="protein sequence ID" value="CAG2181006.1"/>
    <property type="molecule type" value="Genomic_DNA"/>
</dbReference>
<keyword evidence="3" id="KW-0547">Nucleotide-binding</keyword>
<feature type="domain" description="Guanylate cyclase" evidence="8">
    <location>
        <begin position="1"/>
        <end position="51"/>
    </location>
</feature>
<evidence type="ECO:0000256" key="3">
    <source>
        <dbReference type="ARBA" id="ARBA00022741"/>
    </source>
</evidence>
<dbReference type="OrthoDB" id="1890790at2759"/>
<dbReference type="PANTHER" id="PTHR11920">
    <property type="entry name" value="GUANYLYL CYCLASE"/>
    <property type="match status" value="1"/>
</dbReference>
<proteinExistence type="predicted"/>
<keyword evidence="4" id="KW-1133">Transmembrane helix</keyword>
<name>A0A7R9MPV9_9ACAR</name>
<dbReference type="Gene3D" id="3.30.70.1230">
    <property type="entry name" value="Nucleotide cyclase"/>
    <property type="match status" value="1"/>
</dbReference>
<dbReference type="GO" id="GO:0035556">
    <property type="term" value="P:intracellular signal transduction"/>
    <property type="evidence" value="ECO:0007669"/>
    <property type="project" value="InterPro"/>
</dbReference>
<keyword evidence="10" id="KW-1185">Reference proteome</keyword>
<organism evidence="9">
    <name type="scientific">Oppiella nova</name>
    <dbReference type="NCBI Taxonomy" id="334625"/>
    <lineage>
        <taxon>Eukaryota</taxon>
        <taxon>Metazoa</taxon>
        <taxon>Ecdysozoa</taxon>
        <taxon>Arthropoda</taxon>
        <taxon>Chelicerata</taxon>
        <taxon>Arachnida</taxon>
        <taxon>Acari</taxon>
        <taxon>Acariformes</taxon>
        <taxon>Sarcoptiformes</taxon>
        <taxon>Oribatida</taxon>
        <taxon>Brachypylina</taxon>
        <taxon>Oppioidea</taxon>
        <taxon>Oppiidae</taxon>
        <taxon>Oppiella</taxon>
    </lineage>
</organism>
<dbReference type="GO" id="GO:0000166">
    <property type="term" value="F:nucleotide binding"/>
    <property type="evidence" value="ECO:0007669"/>
    <property type="project" value="UniProtKB-KW"/>
</dbReference>
<dbReference type="GO" id="GO:0005886">
    <property type="term" value="C:plasma membrane"/>
    <property type="evidence" value="ECO:0007669"/>
    <property type="project" value="TreeGrafter"/>
</dbReference>
<feature type="non-terminal residue" evidence="9">
    <location>
        <position position="51"/>
    </location>
</feature>
<dbReference type="PROSITE" id="PS50125">
    <property type="entry name" value="GUANYLATE_CYCLASE_2"/>
    <property type="match status" value="1"/>
</dbReference>
<comment type="subcellular location">
    <subcellularLocation>
        <location evidence="1">Membrane</location>
    </subcellularLocation>
</comment>
<keyword evidence="5" id="KW-0472">Membrane</keyword>
<protein>
    <recommendedName>
        <fullName evidence="8">Guanylate cyclase domain-containing protein</fullName>
    </recommendedName>
</protein>
<evidence type="ECO:0000259" key="8">
    <source>
        <dbReference type="PROSITE" id="PS50125"/>
    </source>
</evidence>
<keyword evidence="6" id="KW-0325">Glycoprotein</keyword>
<dbReference type="GO" id="GO:0007168">
    <property type="term" value="P:receptor guanylyl cyclase signaling pathway"/>
    <property type="evidence" value="ECO:0007669"/>
    <property type="project" value="TreeGrafter"/>
</dbReference>
<evidence type="ECO:0000256" key="7">
    <source>
        <dbReference type="ARBA" id="ARBA00023239"/>
    </source>
</evidence>
<evidence type="ECO:0000256" key="4">
    <source>
        <dbReference type="ARBA" id="ARBA00022989"/>
    </source>
</evidence>
<evidence type="ECO:0000256" key="1">
    <source>
        <dbReference type="ARBA" id="ARBA00004370"/>
    </source>
</evidence>
<keyword evidence="7" id="KW-0456">Lyase</keyword>
<dbReference type="AlphaFoldDB" id="A0A7R9MPV9"/>
<keyword evidence="2" id="KW-0812">Transmembrane</keyword>
<dbReference type="GO" id="GO:0004383">
    <property type="term" value="F:guanylate cyclase activity"/>
    <property type="evidence" value="ECO:0007669"/>
    <property type="project" value="TreeGrafter"/>
</dbReference>
<dbReference type="Proteomes" id="UP000728032">
    <property type="component" value="Unassembled WGS sequence"/>
</dbReference>
<accession>A0A7R9MPV9</accession>
<dbReference type="InterPro" id="IPR001054">
    <property type="entry name" value="A/G_cyclase"/>
</dbReference>
<dbReference type="GO" id="GO:0004016">
    <property type="term" value="F:adenylate cyclase activity"/>
    <property type="evidence" value="ECO:0007669"/>
    <property type="project" value="TreeGrafter"/>
</dbReference>
<dbReference type="InterPro" id="IPR029787">
    <property type="entry name" value="Nucleotide_cyclase"/>
</dbReference>
<dbReference type="PANTHER" id="PTHR11920:SF462">
    <property type="entry name" value="GUANYLATE CYCLASE"/>
    <property type="match status" value="1"/>
</dbReference>
<dbReference type="InterPro" id="IPR050401">
    <property type="entry name" value="Cyclic_nucleotide_synthase"/>
</dbReference>